<feature type="compositionally biased region" description="Low complexity" evidence="1">
    <location>
        <begin position="477"/>
        <end position="496"/>
    </location>
</feature>
<dbReference type="Gramene" id="PNW88168">
    <property type="protein sequence ID" value="PNW88168"/>
    <property type="gene ID" value="CHLRE_01g017350v5"/>
</dbReference>
<keyword evidence="3" id="KW-1185">Reference proteome</keyword>
<dbReference type="AlphaFoldDB" id="A0A2K3E5U1"/>
<evidence type="ECO:0000256" key="1">
    <source>
        <dbReference type="SAM" id="MobiDB-lite"/>
    </source>
</evidence>
<dbReference type="PANTHER" id="PTHR13271">
    <property type="entry name" value="UNCHARACTERIZED PUTATIVE METHYLTRANSFERASE"/>
    <property type="match status" value="1"/>
</dbReference>
<dbReference type="RefSeq" id="XP_042928328.1">
    <property type="nucleotide sequence ID" value="XM_043058414.1"/>
</dbReference>
<feature type="region of interest" description="Disordered" evidence="1">
    <location>
        <begin position="477"/>
        <end position="512"/>
    </location>
</feature>
<dbReference type="GO" id="GO:0016279">
    <property type="term" value="F:protein-lysine N-methyltransferase activity"/>
    <property type="evidence" value="ECO:0000318"/>
    <property type="project" value="GO_Central"/>
</dbReference>
<reference evidence="2 3" key="1">
    <citation type="journal article" date="2007" name="Science">
        <title>The Chlamydomonas genome reveals the evolution of key animal and plant functions.</title>
        <authorList>
            <person name="Merchant S.S."/>
            <person name="Prochnik S.E."/>
            <person name="Vallon O."/>
            <person name="Harris E.H."/>
            <person name="Karpowicz S.J."/>
            <person name="Witman G.B."/>
            <person name="Terry A."/>
            <person name="Salamov A."/>
            <person name="Fritz-Laylin L.K."/>
            <person name="Marechal-Drouard L."/>
            <person name="Marshall W.F."/>
            <person name="Qu L.H."/>
            <person name="Nelson D.R."/>
            <person name="Sanderfoot A.A."/>
            <person name="Spalding M.H."/>
            <person name="Kapitonov V.V."/>
            <person name="Ren Q."/>
            <person name="Ferris P."/>
            <person name="Lindquist E."/>
            <person name="Shapiro H."/>
            <person name="Lucas S.M."/>
            <person name="Grimwood J."/>
            <person name="Schmutz J."/>
            <person name="Cardol P."/>
            <person name="Cerutti H."/>
            <person name="Chanfreau G."/>
            <person name="Chen C.L."/>
            <person name="Cognat V."/>
            <person name="Croft M.T."/>
            <person name="Dent R."/>
            <person name="Dutcher S."/>
            <person name="Fernandez E."/>
            <person name="Fukuzawa H."/>
            <person name="Gonzalez-Ballester D."/>
            <person name="Gonzalez-Halphen D."/>
            <person name="Hallmann A."/>
            <person name="Hanikenne M."/>
            <person name="Hippler M."/>
            <person name="Inwood W."/>
            <person name="Jabbari K."/>
            <person name="Kalanon M."/>
            <person name="Kuras R."/>
            <person name="Lefebvre P.A."/>
            <person name="Lemaire S.D."/>
            <person name="Lobanov A.V."/>
            <person name="Lohr M."/>
            <person name="Manuell A."/>
            <person name="Meier I."/>
            <person name="Mets L."/>
            <person name="Mittag M."/>
            <person name="Mittelmeier T."/>
            <person name="Moroney J.V."/>
            <person name="Moseley J."/>
            <person name="Napoli C."/>
            <person name="Nedelcu A.M."/>
            <person name="Niyogi K."/>
            <person name="Novoselov S.V."/>
            <person name="Paulsen I.T."/>
            <person name="Pazour G."/>
            <person name="Purton S."/>
            <person name="Ral J.P."/>
            <person name="Riano-Pachon D.M."/>
            <person name="Riekhof W."/>
            <person name="Rymarquis L."/>
            <person name="Schroda M."/>
            <person name="Stern D."/>
            <person name="Umen J."/>
            <person name="Willows R."/>
            <person name="Wilson N."/>
            <person name="Zimmer S.L."/>
            <person name="Allmer J."/>
            <person name="Balk J."/>
            <person name="Bisova K."/>
            <person name="Chen C.J."/>
            <person name="Elias M."/>
            <person name="Gendler K."/>
            <person name="Hauser C."/>
            <person name="Lamb M.R."/>
            <person name="Ledford H."/>
            <person name="Long J.C."/>
            <person name="Minagawa J."/>
            <person name="Page M.D."/>
            <person name="Pan J."/>
            <person name="Pootakham W."/>
            <person name="Roje S."/>
            <person name="Rose A."/>
            <person name="Stahlberg E."/>
            <person name="Terauchi A.M."/>
            <person name="Yang P."/>
            <person name="Ball S."/>
            <person name="Bowler C."/>
            <person name="Dieckmann C.L."/>
            <person name="Gladyshev V.N."/>
            <person name="Green P."/>
            <person name="Jorgensen R."/>
            <person name="Mayfield S."/>
            <person name="Mueller-Roeber B."/>
            <person name="Rajamani S."/>
            <person name="Sayre R.T."/>
            <person name="Brokstein P."/>
            <person name="Dubchak I."/>
            <person name="Goodstein D."/>
            <person name="Hornick L."/>
            <person name="Huang Y.W."/>
            <person name="Jhaveri J."/>
            <person name="Luo Y."/>
            <person name="Martinez D."/>
            <person name="Ngau W.C."/>
            <person name="Otillar B."/>
            <person name="Poliakov A."/>
            <person name="Porter A."/>
            <person name="Szajkowski L."/>
            <person name="Werner G."/>
            <person name="Zhou K."/>
            <person name="Grigoriev I.V."/>
            <person name="Rokhsar D.S."/>
            <person name="Grossman A.R."/>
        </authorList>
    </citation>
    <scope>NUCLEOTIDE SEQUENCE [LARGE SCALE GENOMIC DNA]</scope>
    <source>
        <strain evidence="3">CC-503</strain>
    </source>
</reference>
<dbReference type="InterPro" id="IPR046341">
    <property type="entry name" value="SET_dom_sf"/>
</dbReference>
<dbReference type="SUPFAM" id="SSF82199">
    <property type="entry name" value="SET domain"/>
    <property type="match status" value="1"/>
</dbReference>
<dbReference type="InParanoid" id="A0A2K3E5U1"/>
<dbReference type="PANTHER" id="PTHR13271:SF154">
    <property type="entry name" value="GRIP DOMAIN-CONTAINING PROTEIN"/>
    <property type="match status" value="1"/>
</dbReference>
<evidence type="ECO:0008006" key="4">
    <source>
        <dbReference type="Google" id="ProtNLM"/>
    </source>
</evidence>
<dbReference type="Proteomes" id="UP000006906">
    <property type="component" value="Chromosome 1"/>
</dbReference>
<dbReference type="KEGG" id="cre:CHLRE_01g017350v5"/>
<dbReference type="CDD" id="cd10527">
    <property type="entry name" value="SET_LSMT"/>
    <property type="match status" value="1"/>
</dbReference>
<dbReference type="EMBL" id="CM008962">
    <property type="protein sequence ID" value="PNW88168.1"/>
    <property type="molecule type" value="Genomic_DNA"/>
</dbReference>
<organism evidence="2 3">
    <name type="scientific">Chlamydomonas reinhardtii</name>
    <name type="common">Chlamydomonas smithii</name>
    <dbReference type="NCBI Taxonomy" id="3055"/>
    <lineage>
        <taxon>Eukaryota</taxon>
        <taxon>Viridiplantae</taxon>
        <taxon>Chlorophyta</taxon>
        <taxon>core chlorophytes</taxon>
        <taxon>Chlorophyceae</taxon>
        <taxon>CS clade</taxon>
        <taxon>Chlamydomonadales</taxon>
        <taxon>Chlamydomonadaceae</taxon>
        <taxon>Chlamydomonas</taxon>
    </lineage>
</organism>
<accession>A0A2K3E5U1</accession>
<dbReference type="InterPro" id="IPR050600">
    <property type="entry name" value="SETD3_SETD6_MTase"/>
</dbReference>
<gene>
    <name evidence="2" type="ORF">CHLRE_01g017350v5</name>
</gene>
<name>A0A2K3E5U1_CHLRE</name>
<evidence type="ECO:0000313" key="2">
    <source>
        <dbReference type="EMBL" id="PNW88168.1"/>
    </source>
</evidence>
<sequence length="541" mass="54686">MGHLYATTDVNGGETLIAVPLESSVSVKPGESCPFPDFVPNDVWVGLPWYAQLALKLLHERSLGPASRFADYLPALPASAAAVDLPATWPTQAVRALQYPYLEEQVLEEQQEWGRLAATLRPHLARRSLGPDDLAWALSCVRSRTFAGPHFPTPPPLKLAAGAAAAAAVAAAEAALGLGGGAAALAPAALVGLGLPAAWQAAEAKQAASGAPGTVLYSVCPFIDMFNHDSRAQSECVFAPWKNQFRIMAGGAVRRGGQLLISYGSQSNDALLQRYGFVQLEGNPHDRYVVQDLVSAVGALAEAGGVPGVLPAASREDVRAAARSISAAPGSLEQVPLTQDGVIPTATSQALASLLAALRARLPDQQQTSPAAASPSRLVAAVCAAQLRAAATSLQDDEAALAQLSAWEAWEAGAEERAARAAARAAAAEAAAAAAAAAAAEAAALAAAGIGAAEAAAVAAAAAGVAASSVSSTTELAAGSAPGATGSAVDTAAGPEPEAEQEAEPVLPPAELSQLGGEAGRLRAVLQFRVAKKRVLAALSR</sequence>
<dbReference type="OrthoDB" id="341421at2759"/>
<dbReference type="Gene3D" id="3.90.1410.10">
    <property type="entry name" value="set domain protein methyltransferase, domain 1"/>
    <property type="match status" value="1"/>
</dbReference>
<evidence type="ECO:0000313" key="3">
    <source>
        <dbReference type="Proteomes" id="UP000006906"/>
    </source>
</evidence>
<protein>
    <recommendedName>
        <fullName evidence="4">SET domain-containing protein</fullName>
    </recommendedName>
</protein>
<proteinExistence type="predicted"/>
<dbReference type="GeneID" id="66052008"/>